<evidence type="ECO:0000259" key="6">
    <source>
        <dbReference type="Pfam" id="PF25954"/>
    </source>
</evidence>
<feature type="domain" description="YknX-like C-terminal permuted SH3-like" evidence="7">
    <location>
        <begin position="358"/>
        <end position="424"/>
    </location>
</feature>
<dbReference type="RefSeq" id="WP_229486887.1">
    <property type="nucleotide sequence ID" value="NZ_JAIVFQ010000039.1"/>
</dbReference>
<feature type="domain" description="CusB-like beta-barrel" evidence="6">
    <location>
        <begin position="278"/>
        <end position="347"/>
    </location>
</feature>
<dbReference type="NCBIfam" id="TIGR01730">
    <property type="entry name" value="RND_mfp"/>
    <property type="match status" value="1"/>
</dbReference>
<feature type="coiled-coil region" evidence="2">
    <location>
        <begin position="141"/>
        <end position="175"/>
    </location>
</feature>
<keyword evidence="2" id="KW-0175">Coiled coil</keyword>
<dbReference type="Gene3D" id="2.40.50.100">
    <property type="match status" value="1"/>
</dbReference>
<comment type="caution">
    <text evidence="8">The sequence shown here is derived from an EMBL/GenBank/DDBJ whole genome shotgun (WGS) entry which is preliminary data.</text>
</comment>
<evidence type="ECO:0000313" key="9">
    <source>
        <dbReference type="Proteomes" id="UP001199525"/>
    </source>
</evidence>
<organism evidence="8 9">
    <name type="scientific">Nostoc favosum CHAB5714</name>
    <dbReference type="NCBI Taxonomy" id="2780399"/>
    <lineage>
        <taxon>Bacteria</taxon>
        <taxon>Bacillati</taxon>
        <taxon>Cyanobacteriota</taxon>
        <taxon>Cyanophyceae</taxon>
        <taxon>Nostocales</taxon>
        <taxon>Nostocaceae</taxon>
        <taxon>Nostoc</taxon>
        <taxon>Nostoc favosum</taxon>
    </lineage>
</organism>
<dbReference type="InterPro" id="IPR058624">
    <property type="entry name" value="MdtA-like_HH"/>
</dbReference>
<dbReference type="Pfam" id="PF25876">
    <property type="entry name" value="HH_MFP_RND"/>
    <property type="match status" value="1"/>
</dbReference>
<reference evidence="8 9" key="1">
    <citation type="journal article" date="2021" name="Microorganisms">
        <title>Genome Evolution of Filamentous Cyanobacterium Nostoc Species: From Facultative Symbiosis to Free Living.</title>
        <authorList>
            <person name="Huo D."/>
            <person name="Li H."/>
            <person name="Cai F."/>
            <person name="Guo X."/>
            <person name="Qiao Z."/>
            <person name="Wang W."/>
            <person name="Yu G."/>
            <person name="Li R."/>
        </authorList>
    </citation>
    <scope>NUCLEOTIDE SEQUENCE [LARGE SCALE GENOMIC DNA]</scope>
    <source>
        <strain evidence="8 9">CHAB 5714</strain>
    </source>
</reference>
<dbReference type="Proteomes" id="UP001199525">
    <property type="component" value="Unassembled WGS sequence"/>
</dbReference>
<dbReference type="EMBL" id="JAIVFQ010000039">
    <property type="protein sequence ID" value="MCC5601901.1"/>
    <property type="molecule type" value="Genomic_DNA"/>
</dbReference>
<keyword evidence="3" id="KW-0472">Membrane</keyword>
<dbReference type="InterPro" id="IPR058792">
    <property type="entry name" value="Beta-barrel_RND_2"/>
</dbReference>
<dbReference type="Gene3D" id="1.10.287.470">
    <property type="entry name" value="Helix hairpin bin"/>
    <property type="match status" value="2"/>
</dbReference>
<protein>
    <submittedName>
        <fullName evidence="8">Efflux RND transporter periplasmic adaptor subunit</fullName>
    </submittedName>
</protein>
<keyword evidence="9" id="KW-1185">Reference proteome</keyword>
<dbReference type="PANTHER" id="PTHR30469:SF15">
    <property type="entry name" value="HLYD FAMILY OF SECRETION PROTEINS"/>
    <property type="match status" value="1"/>
</dbReference>
<evidence type="ECO:0000256" key="3">
    <source>
        <dbReference type="SAM" id="Phobius"/>
    </source>
</evidence>
<name>A0ABS8IDE1_9NOSO</name>
<evidence type="ECO:0000313" key="8">
    <source>
        <dbReference type="EMBL" id="MCC5601901.1"/>
    </source>
</evidence>
<dbReference type="PANTHER" id="PTHR30469">
    <property type="entry name" value="MULTIDRUG RESISTANCE PROTEIN MDTA"/>
    <property type="match status" value="1"/>
</dbReference>
<dbReference type="InterPro" id="IPR058625">
    <property type="entry name" value="MdtA-like_BSH"/>
</dbReference>
<dbReference type="InterPro" id="IPR058637">
    <property type="entry name" value="YknX-like_C"/>
</dbReference>
<dbReference type="Pfam" id="PF25954">
    <property type="entry name" value="Beta-barrel_RND_2"/>
    <property type="match status" value="1"/>
</dbReference>
<evidence type="ECO:0000256" key="2">
    <source>
        <dbReference type="SAM" id="Coils"/>
    </source>
</evidence>
<feature type="domain" description="Multidrug resistance protein MdtA-like alpha-helical hairpin" evidence="4">
    <location>
        <begin position="149"/>
        <end position="215"/>
    </location>
</feature>
<evidence type="ECO:0000256" key="1">
    <source>
        <dbReference type="ARBA" id="ARBA00009477"/>
    </source>
</evidence>
<evidence type="ECO:0000259" key="5">
    <source>
        <dbReference type="Pfam" id="PF25917"/>
    </source>
</evidence>
<keyword evidence="3" id="KW-0812">Transmembrane</keyword>
<feature type="coiled-coil region" evidence="2">
    <location>
        <begin position="200"/>
        <end position="234"/>
    </location>
</feature>
<feature type="transmembrane region" description="Helical" evidence="3">
    <location>
        <begin position="21"/>
        <end position="38"/>
    </location>
</feature>
<evidence type="ECO:0000259" key="7">
    <source>
        <dbReference type="Pfam" id="PF25989"/>
    </source>
</evidence>
<proteinExistence type="inferred from homology"/>
<sequence length="428" mass="46262">MDKLSHPLSHSPFWLRHLPRIGLLVGVLLVLGGTGWWFSQPGKNRESSAIPVSANATVPLRVKTAIARLQSVETKRVLTGTVEPVETVNLTSRVTGKVRQLAVQEGDRVKTGDTLVVIDVADIQAQSGQALAGVNMAQSNYQTAQAQWREARAQLQEAEAELADARLEQQRMAMLRSEGAVSQQVLDKANTRVQMTQARIQQIQAGISQAQATMNQARAQVKQSQAQVSQVSANLNYGKITAPFNGTITRKHAEVGAMAGPGQQLVTLESSDRLRFSTQVPESLIVQVTQGQPVSVRLDALNRSVLGAVSQIIPSADPKTRNFEVKVALNKVSGMIPGMFGRLQLADGAAATFGERIALVIPKSAIIKQFGVTGVFKIDDKDRAIFQPITTGKTQNFEIEVFSGLKAGNRLVLEPTDNLKEGIALQID</sequence>
<comment type="similarity">
    <text evidence="1">Belongs to the membrane fusion protein (MFP) (TC 8.A.1) family.</text>
</comment>
<keyword evidence="3" id="KW-1133">Transmembrane helix</keyword>
<dbReference type="SUPFAM" id="SSF111369">
    <property type="entry name" value="HlyD-like secretion proteins"/>
    <property type="match status" value="3"/>
</dbReference>
<dbReference type="Pfam" id="PF25989">
    <property type="entry name" value="YknX_C"/>
    <property type="match status" value="1"/>
</dbReference>
<feature type="domain" description="Multidrug resistance protein MdtA-like barrel-sandwich hybrid" evidence="5">
    <location>
        <begin position="86"/>
        <end position="265"/>
    </location>
</feature>
<dbReference type="Gene3D" id="2.40.420.20">
    <property type="match status" value="1"/>
</dbReference>
<evidence type="ECO:0000259" key="4">
    <source>
        <dbReference type="Pfam" id="PF25876"/>
    </source>
</evidence>
<dbReference type="Pfam" id="PF25917">
    <property type="entry name" value="BSH_RND"/>
    <property type="match status" value="1"/>
</dbReference>
<accession>A0ABS8IDE1</accession>
<dbReference type="Gene3D" id="2.40.30.170">
    <property type="match status" value="1"/>
</dbReference>
<dbReference type="InterPro" id="IPR006143">
    <property type="entry name" value="RND_pump_MFP"/>
</dbReference>
<gene>
    <name evidence="8" type="ORF">LC586_22510</name>
</gene>